<protein>
    <submittedName>
        <fullName evidence="3">R2 Retrovirus-related Pol polyprotein from type I retrotransposable element</fullName>
    </submittedName>
</protein>
<feature type="compositionally biased region" description="Basic and acidic residues" evidence="1">
    <location>
        <begin position="479"/>
        <end position="490"/>
    </location>
</feature>
<dbReference type="Proteomes" id="UP000324091">
    <property type="component" value="Chromosome 6"/>
</dbReference>
<dbReference type="PANTHER" id="PTHR47027:SF20">
    <property type="entry name" value="REVERSE TRANSCRIPTASE-LIKE PROTEIN WITH RNA-DIRECTED DNA POLYMERASE DOMAIN"/>
    <property type="match status" value="1"/>
</dbReference>
<feature type="domain" description="Reverse transcriptase" evidence="2">
    <location>
        <begin position="117"/>
        <end position="373"/>
    </location>
</feature>
<dbReference type="AlphaFoldDB" id="A0A5C6MW44"/>
<evidence type="ECO:0000259" key="2">
    <source>
        <dbReference type="PROSITE" id="PS50878"/>
    </source>
</evidence>
<reference evidence="3 4" key="1">
    <citation type="submission" date="2019-04" db="EMBL/GenBank/DDBJ databases">
        <title>Chromosome genome assembly for Takifugu flavidus.</title>
        <authorList>
            <person name="Xiao S."/>
        </authorList>
    </citation>
    <scope>NUCLEOTIDE SEQUENCE [LARGE SCALE GENOMIC DNA]</scope>
    <source>
        <strain evidence="3">HTHZ2018</strain>
        <tissue evidence="3">Muscle</tissue>
    </source>
</reference>
<dbReference type="EMBL" id="RHFK02000019">
    <property type="protein sequence ID" value="TWW59286.1"/>
    <property type="molecule type" value="Genomic_DNA"/>
</dbReference>
<evidence type="ECO:0000256" key="1">
    <source>
        <dbReference type="SAM" id="MobiDB-lite"/>
    </source>
</evidence>
<feature type="region of interest" description="Disordered" evidence="1">
    <location>
        <begin position="479"/>
        <end position="498"/>
    </location>
</feature>
<sequence>MYDGIKKAFGPTHHKIAPLKSALGETITDRSKQLNRWVEHYSVLYASDNTVSDAALCHVERQPVMEKLDMEPTTEELSKAIDSLTCGKAPGSDGITAEVHKCGKPALLDKLHKLLCQCWREGAVPHDMRDSTIITLYKNKGDRSDCNNYRGISLLSTTGELFARVVLNRLQVLAEKIYSESQAGFRVGRSTTDMIFSLRQLQEKCREQRKPLYMAFIDLTKAFDLVSRSGLFQLLERIGCPPQLLRILQSFHTDMHGTIQFDGSTSDPFKICCGVKQGCVLAPTLFGIFFSLLLRQAFGTCCLPTMQQWLAHSQEHLQTLMDHFSQACQDFSLVISLNKTKTMGQGTENPPSITINNYTLEAVNTFTYLGSTITDNLSLDVELSRCIGKDASTFRKLTERAYTGRYLERHGHPHGNLRESTASKHTERTPSVTLYVCKQDLKSFNISLDNWQVTAQDCLKWQKALRTGLLNYENTLAKHHETKTKQRESNNRSPPHHFHPRVWPTLATSAAMSAAHAFAFSATEDAVLKPKSQAHETAMPMSHWCGAEFKLWSSAPSAGPQVGAPDMIPGKVLE</sequence>
<gene>
    <name evidence="3" type="ORF">D4764_06G0008160</name>
</gene>
<dbReference type="CDD" id="cd01650">
    <property type="entry name" value="RT_nLTR_like"/>
    <property type="match status" value="1"/>
</dbReference>
<dbReference type="PROSITE" id="PS50878">
    <property type="entry name" value="RT_POL"/>
    <property type="match status" value="1"/>
</dbReference>
<dbReference type="PANTHER" id="PTHR47027">
    <property type="entry name" value="REVERSE TRANSCRIPTASE DOMAIN-CONTAINING PROTEIN"/>
    <property type="match status" value="1"/>
</dbReference>
<evidence type="ECO:0000313" key="4">
    <source>
        <dbReference type="Proteomes" id="UP000324091"/>
    </source>
</evidence>
<dbReference type="InterPro" id="IPR000477">
    <property type="entry name" value="RT_dom"/>
</dbReference>
<dbReference type="Pfam" id="PF00078">
    <property type="entry name" value="RVT_1"/>
    <property type="match status" value="1"/>
</dbReference>
<accession>A0A5C6MW44</accession>
<comment type="caution">
    <text evidence="3">The sequence shown here is derived from an EMBL/GenBank/DDBJ whole genome shotgun (WGS) entry which is preliminary data.</text>
</comment>
<evidence type="ECO:0000313" key="3">
    <source>
        <dbReference type="EMBL" id="TWW59286.1"/>
    </source>
</evidence>
<name>A0A5C6MW44_9TELE</name>
<proteinExistence type="predicted"/>
<organism evidence="3 4">
    <name type="scientific">Takifugu flavidus</name>
    <name type="common">sansaifugu</name>
    <dbReference type="NCBI Taxonomy" id="433684"/>
    <lineage>
        <taxon>Eukaryota</taxon>
        <taxon>Metazoa</taxon>
        <taxon>Chordata</taxon>
        <taxon>Craniata</taxon>
        <taxon>Vertebrata</taxon>
        <taxon>Euteleostomi</taxon>
        <taxon>Actinopterygii</taxon>
        <taxon>Neopterygii</taxon>
        <taxon>Teleostei</taxon>
        <taxon>Neoteleostei</taxon>
        <taxon>Acanthomorphata</taxon>
        <taxon>Eupercaria</taxon>
        <taxon>Tetraodontiformes</taxon>
        <taxon>Tetradontoidea</taxon>
        <taxon>Tetraodontidae</taxon>
        <taxon>Takifugu</taxon>
    </lineage>
</organism>
<keyword evidence="4" id="KW-1185">Reference proteome</keyword>